<organism evidence="2 3">
    <name type="scientific">Parascedosporium putredinis</name>
    <dbReference type="NCBI Taxonomy" id="1442378"/>
    <lineage>
        <taxon>Eukaryota</taxon>
        <taxon>Fungi</taxon>
        <taxon>Dikarya</taxon>
        <taxon>Ascomycota</taxon>
        <taxon>Pezizomycotina</taxon>
        <taxon>Sordariomycetes</taxon>
        <taxon>Hypocreomycetidae</taxon>
        <taxon>Microascales</taxon>
        <taxon>Microascaceae</taxon>
        <taxon>Parascedosporium</taxon>
    </lineage>
</organism>
<evidence type="ECO:0000256" key="1">
    <source>
        <dbReference type="SAM" id="MobiDB-lite"/>
    </source>
</evidence>
<comment type="caution">
    <text evidence="2">The sequence shown here is derived from an EMBL/GenBank/DDBJ whole genome shotgun (WGS) entry which is preliminary data.</text>
</comment>
<evidence type="ECO:0000313" key="3">
    <source>
        <dbReference type="Proteomes" id="UP000838763"/>
    </source>
</evidence>
<protein>
    <submittedName>
        <fullName evidence="2">Uncharacterized protein</fullName>
    </submittedName>
</protein>
<dbReference type="EMBL" id="CALLCH030000002">
    <property type="protein sequence ID" value="CAI4211620.1"/>
    <property type="molecule type" value="Genomic_DNA"/>
</dbReference>
<evidence type="ECO:0000313" key="2">
    <source>
        <dbReference type="EMBL" id="CAI4211620.1"/>
    </source>
</evidence>
<dbReference type="OrthoDB" id="5395390at2759"/>
<proteinExistence type="predicted"/>
<sequence length="171" mass="19241">MMRDEWRSRLENVFLRPPSKGPEPWTSIPKQSKPPEPSHDKAEAEAAVEEKPVKEVDASRRRSSRIIGKDEEDGHPSAVMTRRSRRNYAEPPTDAEDDSDSDSRGDDGDDVDMADVELRDSSNAHGDHIQGLCRRVELTIENHKLAELQYDMDDFVDGASSDESSSDSDFI</sequence>
<feature type="compositionally biased region" description="Basic and acidic residues" evidence="1">
    <location>
        <begin position="36"/>
        <end position="60"/>
    </location>
</feature>
<reference evidence="2" key="1">
    <citation type="submission" date="2022-11" db="EMBL/GenBank/DDBJ databases">
        <authorList>
            <person name="Scott C."/>
            <person name="Bruce N."/>
        </authorList>
    </citation>
    <scope>NUCLEOTIDE SEQUENCE</scope>
</reference>
<feature type="compositionally biased region" description="Basic and acidic residues" evidence="1">
    <location>
        <begin position="116"/>
        <end position="127"/>
    </location>
</feature>
<name>A0A9P1GXB0_9PEZI</name>
<dbReference type="AlphaFoldDB" id="A0A9P1GXB0"/>
<keyword evidence="3" id="KW-1185">Reference proteome</keyword>
<feature type="region of interest" description="Disordered" evidence="1">
    <location>
        <begin position="1"/>
        <end position="127"/>
    </location>
</feature>
<feature type="compositionally biased region" description="Basic and acidic residues" evidence="1">
    <location>
        <begin position="1"/>
        <end position="10"/>
    </location>
</feature>
<dbReference type="Proteomes" id="UP000838763">
    <property type="component" value="Unassembled WGS sequence"/>
</dbReference>
<accession>A0A9P1GXB0</accession>
<gene>
    <name evidence="2" type="ORF">PPNO1_LOCUS1398</name>
</gene>